<dbReference type="PANTHER" id="PTHR46245">
    <property type="entry name" value="B3 DOMAIN-CONTAINING PROTEIN OS07G0563300"/>
    <property type="match status" value="1"/>
</dbReference>
<feature type="domain" description="VAL1-3 N-terminal zinc finger" evidence="1">
    <location>
        <begin position="54"/>
        <end position="101"/>
    </location>
</feature>
<organism evidence="2 3">
    <name type="scientific">Brassica napus</name>
    <name type="common">Rape</name>
    <dbReference type="NCBI Taxonomy" id="3708"/>
    <lineage>
        <taxon>Eukaryota</taxon>
        <taxon>Viridiplantae</taxon>
        <taxon>Streptophyta</taxon>
        <taxon>Embryophyta</taxon>
        <taxon>Tracheophyta</taxon>
        <taxon>Spermatophyta</taxon>
        <taxon>Magnoliopsida</taxon>
        <taxon>eudicotyledons</taxon>
        <taxon>Gunneridae</taxon>
        <taxon>Pentapetalae</taxon>
        <taxon>rosids</taxon>
        <taxon>malvids</taxon>
        <taxon>Brassicales</taxon>
        <taxon>Brassicaceae</taxon>
        <taxon>Brassiceae</taxon>
        <taxon>Brassica</taxon>
    </lineage>
</organism>
<dbReference type="Pfam" id="PF25813">
    <property type="entry name" value="zf_VAL1_N"/>
    <property type="match status" value="1"/>
</dbReference>
<dbReference type="InterPro" id="IPR057743">
    <property type="entry name" value="Zfn_VAL1-3_N"/>
</dbReference>
<name>A0ABQ7YUD0_BRANA</name>
<reference evidence="2 3" key="1">
    <citation type="submission" date="2021-05" db="EMBL/GenBank/DDBJ databases">
        <title>Genome Assembly of Synthetic Allotetraploid Brassica napus Reveals Homoeologous Exchanges between Subgenomes.</title>
        <authorList>
            <person name="Davis J.T."/>
        </authorList>
    </citation>
    <scope>NUCLEOTIDE SEQUENCE [LARGE SCALE GENOMIC DNA]</scope>
    <source>
        <strain evidence="3">cv. Da-Ae</strain>
        <tissue evidence="2">Seedling</tissue>
    </source>
</reference>
<evidence type="ECO:0000259" key="1">
    <source>
        <dbReference type="Pfam" id="PF25813"/>
    </source>
</evidence>
<proteinExistence type="predicted"/>
<protein>
    <recommendedName>
        <fullName evidence="1">VAL1-3 N-terminal zinc finger domain-containing protein</fullName>
    </recommendedName>
</protein>
<keyword evidence="3" id="KW-1185">Reference proteome</keyword>
<evidence type="ECO:0000313" key="3">
    <source>
        <dbReference type="Proteomes" id="UP000824890"/>
    </source>
</evidence>
<accession>A0ABQ7YUD0</accession>
<evidence type="ECO:0000313" key="2">
    <source>
        <dbReference type="EMBL" id="KAH0871532.1"/>
    </source>
</evidence>
<sequence>WSTMESTKVCMNAQCGSTSTSGEWKRGWPMRSGELASLCDKCGSAYEQSIFCQVFHAEESGWRECNSCDKRLHCGCIASRFMMELVDNGGVTCITCAKKSGLFSVRLTSH</sequence>
<feature type="non-terminal residue" evidence="2">
    <location>
        <position position="1"/>
    </location>
</feature>
<dbReference type="PANTHER" id="PTHR46245:SF2">
    <property type="entry name" value="B3 DOMAIN-CONTAINING TRANSCRIPTION REPRESSOR VAL2"/>
    <property type="match status" value="1"/>
</dbReference>
<dbReference type="Proteomes" id="UP000824890">
    <property type="component" value="Unassembled WGS sequence"/>
</dbReference>
<dbReference type="EMBL" id="JAGKQM010000017">
    <property type="protein sequence ID" value="KAH0871532.1"/>
    <property type="molecule type" value="Genomic_DNA"/>
</dbReference>
<gene>
    <name evidence="2" type="ORF">HID58_078554</name>
</gene>
<comment type="caution">
    <text evidence="2">The sequence shown here is derived from an EMBL/GenBank/DDBJ whole genome shotgun (WGS) entry which is preliminary data.</text>
</comment>